<dbReference type="InterPro" id="IPR050465">
    <property type="entry name" value="UPF0194_transport"/>
</dbReference>
<dbReference type="PRINTS" id="PR01490">
    <property type="entry name" value="RTXTOXIND"/>
</dbReference>
<dbReference type="InterPro" id="IPR058625">
    <property type="entry name" value="MdtA-like_BSH"/>
</dbReference>
<gene>
    <name evidence="8" type="primary">mdtN_1</name>
    <name evidence="8" type="ORF">MOHU_08550</name>
</gene>
<dbReference type="SUPFAM" id="SSF111369">
    <property type="entry name" value="HlyD-like secretion proteins"/>
    <property type="match status" value="2"/>
</dbReference>
<dbReference type="EMBL" id="PVXM01000011">
    <property type="protein sequence ID" value="PRR74256.1"/>
    <property type="molecule type" value="Genomic_DNA"/>
</dbReference>
<comment type="similarity">
    <text evidence="2">Belongs to the membrane fusion protein (MFP) (TC 8.A.1) family.</text>
</comment>
<keyword evidence="5" id="KW-0472">Membrane</keyword>
<evidence type="ECO:0000256" key="1">
    <source>
        <dbReference type="ARBA" id="ARBA00004196"/>
    </source>
</evidence>
<feature type="domain" description="CusB-like beta-barrel" evidence="7">
    <location>
        <begin position="325"/>
        <end position="408"/>
    </location>
</feature>
<dbReference type="InterPro" id="IPR006143">
    <property type="entry name" value="RND_pump_MFP"/>
</dbReference>
<dbReference type="PANTHER" id="PTHR32347:SF23">
    <property type="entry name" value="BLL5650 PROTEIN"/>
    <property type="match status" value="1"/>
</dbReference>
<keyword evidence="9" id="KW-1185">Reference proteome</keyword>
<dbReference type="Gene3D" id="2.40.50.100">
    <property type="match status" value="1"/>
</dbReference>
<evidence type="ECO:0000256" key="4">
    <source>
        <dbReference type="SAM" id="Coils"/>
    </source>
</evidence>
<evidence type="ECO:0000256" key="5">
    <source>
        <dbReference type="SAM" id="Phobius"/>
    </source>
</evidence>
<dbReference type="Pfam" id="PF25917">
    <property type="entry name" value="BSH_RND"/>
    <property type="match status" value="1"/>
</dbReference>
<keyword evidence="5" id="KW-0812">Transmembrane</keyword>
<dbReference type="GO" id="GO:0016020">
    <property type="term" value="C:membrane"/>
    <property type="evidence" value="ECO:0007669"/>
    <property type="project" value="InterPro"/>
</dbReference>
<keyword evidence="5" id="KW-1133">Transmembrane helix</keyword>
<evidence type="ECO:0000256" key="2">
    <source>
        <dbReference type="ARBA" id="ARBA00009477"/>
    </source>
</evidence>
<dbReference type="NCBIfam" id="TIGR01730">
    <property type="entry name" value="RND_mfp"/>
    <property type="match status" value="1"/>
</dbReference>
<feature type="transmembrane region" description="Helical" evidence="5">
    <location>
        <begin position="30"/>
        <end position="50"/>
    </location>
</feature>
<proteinExistence type="inferred from homology"/>
<protein>
    <submittedName>
        <fullName evidence="8">Multidrug resistance protein MdtN</fullName>
    </submittedName>
</protein>
<comment type="caution">
    <text evidence="8">The sequence shown here is derived from an EMBL/GenBank/DDBJ whole genome shotgun (WGS) entry which is preliminary data.</text>
</comment>
<evidence type="ECO:0000256" key="3">
    <source>
        <dbReference type="ARBA" id="ARBA00023054"/>
    </source>
</evidence>
<evidence type="ECO:0000313" key="8">
    <source>
        <dbReference type="EMBL" id="PRR74256.1"/>
    </source>
</evidence>
<dbReference type="GO" id="GO:0022857">
    <property type="term" value="F:transmembrane transporter activity"/>
    <property type="evidence" value="ECO:0007669"/>
    <property type="project" value="InterPro"/>
</dbReference>
<dbReference type="Gene3D" id="2.40.30.170">
    <property type="match status" value="1"/>
</dbReference>
<dbReference type="Pfam" id="PF25954">
    <property type="entry name" value="Beta-barrel_RND_2"/>
    <property type="match status" value="1"/>
</dbReference>
<sequence>MFRQSQAFKQYKGVTTVDVLTRIKLKKTAVTFLLAGIVAAAVFIFHNYFYKQQVAIAEERDSLIATGTIEARTAVAAFKIPGRIETILVDEGARVEQGQELARLDSSELNAKLAQAEGAYAAAQGQVNQASHNVTLQSQQIEAKIKQAEAGVAAAEVGVKDAQDQVNAAEVGVKDAKDQLNNAQDLYERLRLLHDQGAIDDRKLEEARIGYERAQNAYNAAQISYERARNAYEAAQKKLQEARALLDQAISARTGVAVAQAQQEAATGQAKQAGGALEEAKAYLADAVLKAPITGFITQKYLEQGEMVNAGTPVFEITDLLHTYVKVYISEKKIGRVRLGQEAEITVDAFPGKTFKGKVVWINDAGEFAVKKAINDQYDHDIRSFEVKIDVPNPDLILKTGMTARVKILEGERQ</sequence>
<name>A0A2T0AUQ2_9FIRM</name>
<dbReference type="InterPro" id="IPR058792">
    <property type="entry name" value="Beta-barrel_RND_2"/>
</dbReference>
<organism evidence="8 9">
    <name type="scientific">Neomoorella humiferrea</name>
    <dbReference type="NCBI Taxonomy" id="676965"/>
    <lineage>
        <taxon>Bacteria</taxon>
        <taxon>Bacillati</taxon>
        <taxon>Bacillota</taxon>
        <taxon>Clostridia</taxon>
        <taxon>Neomoorellales</taxon>
        <taxon>Neomoorellaceae</taxon>
        <taxon>Neomoorella</taxon>
    </lineage>
</organism>
<keyword evidence="3 4" id="KW-0175">Coiled coil</keyword>
<dbReference type="Gene3D" id="1.20.120.330">
    <property type="entry name" value="Nucleotidyltransferases domain 2"/>
    <property type="match status" value="1"/>
</dbReference>
<comment type="subcellular location">
    <subcellularLocation>
        <location evidence="1">Cell envelope</location>
    </subcellularLocation>
</comment>
<accession>A0A2T0AUQ2</accession>
<feature type="domain" description="Multidrug resistance protein MdtA-like barrel-sandwich hybrid" evidence="6">
    <location>
        <begin position="79"/>
        <end position="318"/>
    </location>
</feature>
<feature type="coiled-coil region" evidence="4">
    <location>
        <begin position="106"/>
        <end position="252"/>
    </location>
</feature>
<evidence type="ECO:0000259" key="7">
    <source>
        <dbReference type="Pfam" id="PF25954"/>
    </source>
</evidence>
<dbReference type="PANTHER" id="PTHR32347">
    <property type="entry name" value="EFFLUX SYSTEM COMPONENT YKNX-RELATED"/>
    <property type="match status" value="1"/>
</dbReference>
<dbReference type="Proteomes" id="UP000238415">
    <property type="component" value="Unassembled WGS sequence"/>
</dbReference>
<dbReference type="FunFam" id="2.40.30.170:FF:000010">
    <property type="entry name" value="Efflux RND transporter periplasmic adaptor subunit"/>
    <property type="match status" value="1"/>
</dbReference>
<reference evidence="8 9" key="1">
    <citation type="submission" date="2018-03" db="EMBL/GenBank/DDBJ databases">
        <title>Genome sequence of Moorella humiferrea DSM 23265.</title>
        <authorList>
            <person name="Poehlein A."/>
            <person name="Daniel R."/>
        </authorList>
    </citation>
    <scope>NUCLEOTIDE SEQUENCE [LARGE SCALE GENOMIC DNA]</scope>
    <source>
        <strain evidence="8 9">DSM 23265</strain>
    </source>
</reference>
<evidence type="ECO:0000259" key="6">
    <source>
        <dbReference type="Pfam" id="PF25917"/>
    </source>
</evidence>
<dbReference type="GO" id="GO:0030313">
    <property type="term" value="C:cell envelope"/>
    <property type="evidence" value="ECO:0007669"/>
    <property type="project" value="UniProtKB-SubCell"/>
</dbReference>
<evidence type="ECO:0000313" key="9">
    <source>
        <dbReference type="Proteomes" id="UP000238415"/>
    </source>
</evidence>
<dbReference type="AlphaFoldDB" id="A0A2T0AUQ2"/>